<organism evidence="6 7">
    <name type="scientific">Exidia glandulosa HHB12029</name>
    <dbReference type="NCBI Taxonomy" id="1314781"/>
    <lineage>
        <taxon>Eukaryota</taxon>
        <taxon>Fungi</taxon>
        <taxon>Dikarya</taxon>
        <taxon>Basidiomycota</taxon>
        <taxon>Agaricomycotina</taxon>
        <taxon>Agaricomycetes</taxon>
        <taxon>Auriculariales</taxon>
        <taxon>Exidiaceae</taxon>
        <taxon>Exidia</taxon>
    </lineage>
</organism>
<protein>
    <submittedName>
        <fullName evidence="6">FAD/NAD(P)-binding domain-containing protein</fullName>
    </submittedName>
</protein>
<evidence type="ECO:0000256" key="5">
    <source>
        <dbReference type="ARBA" id="ARBA00023002"/>
    </source>
</evidence>
<accession>A0A165HZJ4</accession>
<dbReference type="InterPro" id="IPR000960">
    <property type="entry name" value="Flavin_mOase"/>
</dbReference>
<dbReference type="STRING" id="1314781.A0A165HZJ4"/>
<dbReference type="Proteomes" id="UP000077266">
    <property type="component" value="Unassembled WGS sequence"/>
</dbReference>
<evidence type="ECO:0000313" key="7">
    <source>
        <dbReference type="Proteomes" id="UP000077266"/>
    </source>
</evidence>
<comment type="similarity">
    <text evidence="1">Belongs to the FMO family.</text>
</comment>
<dbReference type="PANTHER" id="PTHR23023">
    <property type="entry name" value="DIMETHYLANILINE MONOOXYGENASE"/>
    <property type="match status" value="1"/>
</dbReference>
<dbReference type="OrthoDB" id="66881at2759"/>
<dbReference type="GO" id="GO:0050661">
    <property type="term" value="F:NADP binding"/>
    <property type="evidence" value="ECO:0007669"/>
    <property type="project" value="InterPro"/>
</dbReference>
<dbReference type="InterPro" id="IPR036188">
    <property type="entry name" value="FAD/NAD-bd_sf"/>
</dbReference>
<dbReference type="AlphaFoldDB" id="A0A165HZJ4"/>
<dbReference type="Pfam" id="PF00743">
    <property type="entry name" value="FMO-like"/>
    <property type="match status" value="1"/>
</dbReference>
<evidence type="ECO:0000256" key="3">
    <source>
        <dbReference type="ARBA" id="ARBA00022827"/>
    </source>
</evidence>
<keyword evidence="2" id="KW-0285">Flavoprotein</keyword>
<keyword evidence="3" id="KW-0274">FAD</keyword>
<evidence type="ECO:0000256" key="1">
    <source>
        <dbReference type="ARBA" id="ARBA00009183"/>
    </source>
</evidence>
<keyword evidence="4" id="KW-0521">NADP</keyword>
<dbReference type="GO" id="GO:0050660">
    <property type="term" value="F:flavin adenine dinucleotide binding"/>
    <property type="evidence" value="ECO:0007669"/>
    <property type="project" value="InterPro"/>
</dbReference>
<dbReference type="InterPro" id="IPR020946">
    <property type="entry name" value="Flavin_mOase-like"/>
</dbReference>
<sequence length="479" mass="53227">MPMLSPRAAVELCRLPAPVLTKPDDLASPPKSPLYDSLTTNLPHPVMCYGSFPLFPPETPLFPPARAVLEYLRAFVDRFTLRPHIRCNARVVSVEPLGGPSEGPWKVTLSTGESREFDCVVAATGRYRTPYVPQLLLDGLQARLRAGTAMHAAWYRNPEPYEGKRVLVVGGGPSGSDACAACAEVCERVWWAAAAFATKVQPGSLPNNVLLRGRIASLHDQPDGALVVRWADDTEEVIDVDVVILATGYELTYRFLGPGFLSCTPTADPAFPFEPDAPIAHLYNSPQAIMPLAKHVFPLSTCPDPTFAFVGLTWKLAPLPIVEAQARAAAKVFERSLARKHGSQLPPALDVEEERTALLARHKALAVEGATYAERMWHAIPEEEQFQYRRELLRFANGRVTDDEEREMQWFEKAYADKVVLRQRWREIEKRAEDKRWVQGIGYGEREAALRSWVELMARIVEAPAQVSSNQSDLNAVTP</sequence>
<name>A0A165HZJ4_EXIGL</name>
<dbReference type="InterPro" id="IPR050346">
    <property type="entry name" value="FMO-like"/>
</dbReference>
<dbReference type="SUPFAM" id="SSF51905">
    <property type="entry name" value="FAD/NAD(P)-binding domain"/>
    <property type="match status" value="2"/>
</dbReference>
<gene>
    <name evidence="6" type="ORF">EXIGLDRAFT_70034</name>
</gene>
<dbReference type="PRINTS" id="PR00370">
    <property type="entry name" value="FMOXYGENASE"/>
</dbReference>
<reference evidence="6 7" key="1">
    <citation type="journal article" date="2016" name="Mol. Biol. Evol.">
        <title>Comparative Genomics of Early-Diverging Mushroom-Forming Fungi Provides Insights into the Origins of Lignocellulose Decay Capabilities.</title>
        <authorList>
            <person name="Nagy L.G."/>
            <person name="Riley R."/>
            <person name="Tritt A."/>
            <person name="Adam C."/>
            <person name="Daum C."/>
            <person name="Floudas D."/>
            <person name="Sun H."/>
            <person name="Yadav J.S."/>
            <person name="Pangilinan J."/>
            <person name="Larsson K.H."/>
            <person name="Matsuura K."/>
            <person name="Barry K."/>
            <person name="Labutti K."/>
            <person name="Kuo R."/>
            <person name="Ohm R.A."/>
            <person name="Bhattacharya S.S."/>
            <person name="Shirouzu T."/>
            <person name="Yoshinaga Y."/>
            <person name="Martin F.M."/>
            <person name="Grigoriev I.V."/>
            <person name="Hibbett D.S."/>
        </authorList>
    </citation>
    <scope>NUCLEOTIDE SEQUENCE [LARGE SCALE GENOMIC DNA]</scope>
    <source>
        <strain evidence="6 7">HHB12029</strain>
    </source>
</reference>
<keyword evidence="7" id="KW-1185">Reference proteome</keyword>
<proteinExistence type="inferred from homology"/>
<dbReference type="Gene3D" id="3.50.50.60">
    <property type="entry name" value="FAD/NAD(P)-binding domain"/>
    <property type="match status" value="3"/>
</dbReference>
<evidence type="ECO:0000313" key="6">
    <source>
        <dbReference type="EMBL" id="KZV92681.1"/>
    </source>
</evidence>
<keyword evidence="5" id="KW-0560">Oxidoreductase</keyword>
<dbReference type="InParanoid" id="A0A165HZJ4"/>
<evidence type="ECO:0000256" key="2">
    <source>
        <dbReference type="ARBA" id="ARBA00022630"/>
    </source>
</evidence>
<dbReference type="EMBL" id="KV426004">
    <property type="protein sequence ID" value="KZV92681.1"/>
    <property type="molecule type" value="Genomic_DNA"/>
</dbReference>
<evidence type="ECO:0000256" key="4">
    <source>
        <dbReference type="ARBA" id="ARBA00022857"/>
    </source>
</evidence>
<dbReference type="GO" id="GO:0004499">
    <property type="term" value="F:N,N-dimethylaniline monooxygenase activity"/>
    <property type="evidence" value="ECO:0007669"/>
    <property type="project" value="InterPro"/>
</dbReference>